<keyword evidence="4" id="KW-1185">Reference proteome</keyword>
<evidence type="ECO:0000256" key="2">
    <source>
        <dbReference type="ARBA" id="ARBA00023002"/>
    </source>
</evidence>
<dbReference type="Pfam" id="PF00106">
    <property type="entry name" value="adh_short"/>
    <property type="match status" value="1"/>
</dbReference>
<gene>
    <name evidence="3" type="ORF">ABFW12_23605</name>
</gene>
<sequence length="331" mass="35076">MTNTQINRQQPIGTGFTAASTAAEVLKDTDLNGVTAIITGGHSGIGLETTRALAGAGASVLVGVRQPHRAAAALSGVDHVEIDALDLASPASIDAFAARFLAAGRALHILINNAGIMAGPLARDRRGYEQQFATNHLGHFQLTQALLPALRNADGARVVAVSSRGHRRSDICWDDLHFERGYDPMVAYGQSKTANALFAVELDRRWAPDGIRGYALHPGSIVGTNLAPSMTQDDLRMSGLVDQTGRPVIDPERDMKSAEQGSATSVFAATSPLLADIGGVYLQNCDIAPFEPSNTPIETDGPAAGVMRYAVDPDSAQRLWRLSEELVGFDQ</sequence>
<dbReference type="SUPFAM" id="SSF51735">
    <property type="entry name" value="NAD(P)-binding Rossmann-fold domains"/>
    <property type="match status" value="1"/>
</dbReference>
<organism evidence="3 4">
    <name type="scientific">Mycolicibacterium porcinum</name>
    <dbReference type="NCBI Taxonomy" id="39693"/>
    <lineage>
        <taxon>Bacteria</taxon>
        <taxon>Bacillati</taxon>
        <taxon>Actinomycetota</taxon>
        <taxon>Actinomycetes</taxon>
        <taxon>Mycobacteriales</taxon>
        <taxon>Mycobacteriaceae</taxon>
        <taxon>Mycolicibacterium</taxon>
    </lineage>
</organism>
<dbReference type="PRINTS" id="PR00081">
    <property type="entry name" value="GDHRDH"/>
</dbReference>
<dbReference type="Gene3D" id="3.40.50.720">
    <property type="entry name" value="NAD(P)-binding Rossmann-like Domain"/>
    <property type="match status" value="1"/>
</dbReference>
<keyword evidence="2" id="KW-0560">Oxidoreductase</keyword>
<accession>A0ABV3VIJ4</accession>
<comment type="similarity">
    <text evidence="1">Belongs to the short-chain dehydrogenases/reductases (SDR) family.</text>
</comment>
<evidence type="ECO:0000256" key="1">
    <source>
        <dbReference type="ARBA" id="ARBA00006484"/>
    </source>
</evidence>
<dbReference type="NCBIfam" id="NF004845">
    <property type="entry name" value="PRK06196.1"/>
    <property type="match status" value="1"/>
</dbReference>
<dbReference type="InterPro" id="IPR036291">
    <property type="entry name" value="NAD(P)-bd_dom_sf"/>
</dbReference>
<dbReference type="PANTHER" id="PTHR24320:SF148">
    <property type="entry name" value="NAD(P)-BINDING ROSSMANN-FOLD SUPERFAMILY PROTEIN"/>
    <property type="match status" value="1"/>
</dbReference>
<proteinExistence type="inferred from homology"/>
<comment type="caution">
    <text evidence="3">The sequence shown here is derived from an EMBL/GenBank/DDBJ whole genome shotgun (WGS) entry which is preliminary data.</text>
</comment>
<dbReference type="InterPro" id="IPR002347">
    <property type="entry name" value="SDR_fam"/>
</dbReference>
<dbReference type="EMBL" id="JBDLOU010000061">
    <property type="protein sequence ID" value="MEX3741218.1"/>
    <property type="molecule type" value="Genomic_DNA"/>
</dbReference>
<dbReference type="PANTHER" id="PTHR24320">
    <property type="entry name" value="RETINOL DEHYDROGENASE"/>
    <property type="match status" value="1"/>
</dbReference>
<name>A0ABV3VIJ4_9MYCO</name>
<protein>
    <submittedName>
        <fullName evidence="3">Oxidoreductase</fullName>
    </submittedName>
</protein>
<reference evidence="3 4" key="1">
    <citation type="submission" date="2024-04" db="EMBL/GenBank/DDBJ databases">
        <title>Genomic Markers of Mycobacteria.</title>
        <authorList>
            <person name="Soliman M.S."/>
            <person name="Elkholy A."/>
            <person name="Soliman N.S."/>
            <person name="Abbas A."/>
            <person name="Khayrat S."/>
            <person name="Shawky S."/>
        </authorList>
    </citation>
    <scope>NUCLEOTIDE SEQUENCE [LARGE SCALE GENOMIC DNA]</scope>
    <source>
        <strain evidence="3 4">Egy-CU-AM5</strain>
    </source>
</reference>
<evidence type="ECO:0000313" key="3">
    <source>
        <dbReference type="EMBL" id="MEX3741218.1"/>
    </source>
</evidence>
<evidence type="ECO:0000313" key="4">
    <source>
        <dbReference type="Proteomes" id="UP001558474"/>
    </source>
</evidence>
<dbReference type="Proteomes" id="UP001558474">
    <property type="component" value="Unassembled WGS sequence"/>
</dbReference>
<dbReference type="RefSeq" id="WP_368573863.1">
    <property type="nucleotide sequence ID" value="NZ_JBDLOU010000061.1"/>
</dbReference>